<evidence type="ECO:0000313" key="2">
    <source>
        <dbReference type="EMBL" id="RKL24025.1"/>
    </source>
</evidence>
<evidence type="ECO:0000256" key="1">
    <source>
        <dbReference type="SAM" id="MobiDB-lite"/>
    </source>
</evidence>
<dbReference type="EMBL" id="MRDB01000105">
    <property type="protein sequence ID" value="RKL24025.1"/>
    <property type="molecule type" value="Genomic_DNA"/>
</dbReference>
<protein>
    <submittedName>
        <fullName evidence="2">Uncharacterized protein</fullName>
    </submittedName>
</protein>
<name>A0A420S440_GIBIN</name>
<proteinExistence type="predicted"/>
<accession>A0A420S440</accession>
<evidence type="ECO:0000313" key="3">
    <source>
        <dbReference type="Proteomes" id="UP000283569"/>
    </source>
</evidence>
<gene>
    <name evidence="2" type="ORF">BFJ72_g14399</name>
</gene>
<organism evidence="2 3">
    <name type="scientific">Gibberella intermedia</name>
    <name type="common">Bulb rot disease fungus</name>
    <name type="synonym">Fusarium proliferatum</name>
    <dbReference type="NCBI Taxonomy" id="948311"/>
    <lineage>
        <taxon>Eukaryota</taxon>
        <taxon>Fungi</taxon>
        <taxon>Dikarya</taxon>
        <taxon>Ascomycota</taxon>
        <taxon>Pezizomycotina</taxon>
        <taxon>Sordariomycetes</taxon>
        <taxon>Hypocreomycetidae</taxon>
        <taxon>Hypocreales</taxon>
        <taxon>Nectriaceae</taxon>
        <taxon>Fusarium</taxon>
        <taxon>Fusarium fujikuroi species complex</taxon>
    </lineage>
</organism>
<feature type="region of interest" description="Disordered" evidence="1">
    <location>
        <begin position="44"/>
        <end position="64"/>
    </location>
</feature>
<comment type="caution">
    <text evidence="2">The sequence shown here is derived from an EMBL/GenBank/DDBJ whole genome shotgun (WGS) entry which is preliminary data.</text>
</comment>
<sequence length="115" mass="12676">MLELWTVYDSPIDLPGRFVARKWLLDQPTRELLEDKTLDGLRGKLPQGLMRLPPSMKRKPSPGRLAKGLERAAHEAERYASKLHELGLGDAARGVSGAARELIHAAEKAEKLAAA</sequence>
<dbReference type="Proteomes" id="UP000283569">
    <property type="component" value="Unassembled WGS sequence"/>
</dbReference>
<reference evidence="2 3" key="1">
    <citation type="journal article" date="2018" name="Sci. Rep.">
        <title>Characterisation of pathogen-specific regions and novel effector candidates in Fusarium oxysporum f. sp. cepae.</title>
        <authorList>
            <person name="Armitage A.D."/>
            <person name="Taylor A."/>
            <person name="Sobczyk M.K."/>
            <person name="Baxter L."/>
            <person name="Greenfield B.P."/>
            <person name="Bates H.J."/>
            <person name="Wilson F."/>
            <person name="Jackson A.C."/>
            <person name="Ott S."/>
            <person name="Harrison R.J."/>
            <person name="Clarkson J.P."/>
        </authorList>
    </citation>
    <scope>NUCLEOTIDE SEQUENCE [LARGE SCALE GENOMIC DNA]</scope>
    <source>
        <strain evidence="2 3">Fp_A8</strain>
    </source>
</reference>
<dbReference type="AlphaFoldDB" id="A0A420S440"/>